<evidence type="ECO:0000256" key="1">
    <source>
        <dbReference type="ARBA" id="ARBA00022857"/>
    </source>
</evidence>
<protein>
    <submittedName>
        <fullName evidence="4">Zinc-binding alcohol dehydrogenase family protein</fullName>
    </submittedName>
</protein>
<accession>A0ABT5IDF0</accession>
<name>A0ABT5IDF0_9CAUL</name>
<dbReference type="PROSITE" id="PS01162">
    <property type="entry name" value="QOR_ZETA_CRYSTAL"/>
    <property type="match status" value="1"/>
</dbReference>
<dbReference type="RefSeq" id="WP_272740949.1">
    <property type="nucleotide sequence ID" value="NZ_JAQQKW010000004.1"/>
</dbReference>
<dbReference type="InterPro" id="IPR013154">
    <property type="entry name" value="ADH-like_N"/>
</dbReference>
<gene>
    <name evidence="4" type="ORF">PQU94_08050</name>
</gene>
<dbReference type="InterPro" id="IPR002364">
    <property type="entry name" value="Quin_OxRdtase/zeta-crystal_CS"/>
</dbReference>
<sequence length="332" mass="34254">MQAIAVINFGSDLAAVEAPDPLPGANQVLVRNAACGLNNIDLLIKAGGVIPSETTPLPHILGVEGAGTIEAVGSEVKTFAIGDRVMWLGNIGAGGYGPLTAIDASYVVKIPTNVPFNVAASAPVAYTTARNIIFNYGAPASGDWLLVHSAAGGVGSAILQISRNAGFRTIALTSSAKLDYAKRQGADVAIDRRAPDLIDRIKRTVGVSGIALSLNSVGGDTILHDAEVLGDFGQIVSFGHLGGLPSGSAAELLMPHFGKSIGIRVSDLFTLWRSQKVRFNAILKEISADLGNGVIMPHIDSSFPVARANAAHSRLQSGAAIGKITLQHSLSA</sequence>
<dbReference type="SUPFAM" id="SSF51735">
    <property type="entry name" value="NAD(P)-binding Rossmann-fold domains"/>
    <property type="match status" value="1"/>
</dbReference>
<dbReference type="SMART" id="SM00829">
    <property type="entry name" value="PKS_ER"/>
    <property type="match status" value="1"/>
</dbReference>
<dbReference type="SUPFAM" id="SSF50129">
    <property type="entry name" value="GroES-like"/>
    <property type="match status" value="1"/>
</dbReference>
<evidence type="ECO:0000259" key="3">
    <source>
        <dbReference type="SMART" id="SM00829"/>
    </source>
</evidence>
<organism evidence="4 5">
    <name type="scientific">Asticcacaulis currens</name>
    <dbReference type="NCBI Taxonomy" id="2984210"/>
    <lineage>
        <taxon>Bacteria</taxon>
        <taxon>Pseudomonadati</taxon>
        <taxon>Pseudomonadota</taxon>
        <taxon>Alphaproteobacteria</taxon>
        <taxon>Caulobacterales</taxon>
        <taxon>Caulobacteraceae</taxon>
        <taxon>Asticcacaulis</taxon>
    </lineage>
</organism>
<evidence type="ECO:0000313" key="5">
    <source>
        <dbReference type="Proteomes" id="UP001216595"/>
    </source>
</evidence>
<dbReference type="Pfam" id="PF13602">
    <property type="entry name" value="ADH_zinc_N_2"/>
    <property type="match status" value="1"/>
</dbReference>
<proteinExistence type="predicted"/>
<dbReference type="PANTHER" id="PTHR48106">
    <property type="entry name" value="QUINONE OXIDOREDUCTASE PIG3-RELATED"/>
    <property type="match status" value="1"/>
</dbReference>
<keyword evidence="5" id="KW-1185">Reference proteome</keyword>
<evidence type="ECO:0000313" key="4">
    <source>
        <dbReference type="EMBL" id="MDC7694231.1"/>
    </source>
</evidence>
<dbReference type="CDD" id="cd05289">
    <property type="entry name" value="MDR_like_2"/>
    <property type="match status" value="1"/>
</dbReference>
<dbReference type="Gene3D" id="3.40.50.720">
    <property type="entry name" value="NAD(P)-binding Rossmann-like Domain"/>
    <property type="match status" value="1"/>
</dbReference>
<dbReference type="InterPro" id="IPR020843">
    <property type="entry name" value="ER"/>
</dbReference>
<dbReference type="Proteomes" id="UP001216595">
    <property type="component" value="Unassembled WGS sequence"/>
</dbReference>
<dbReference type="EMBL" id="JAQQKW010000004">
    <property type="protein sequence ID" value="MDC7694231.1"/>
    <property type="molecule type" value="Genomic_DNA"/>
</dbReference>
<comment type="caution">
    <text evidence="4">The sequence shown here is derived from an EMBL/GenBank/DDBJ whole genome shotgun (WGS) entry which is preliminary data.</text>
</comment>
<dbReference type="InterPro" id="IPR036291">
    <property type="entry name" value="NAD(P)-bd_dom_sf"/>
</dbReference>
<dbReference type="PANTHER" id="PTHR48106:SF7">
    <property type="entry name" value="DEHYDROGENASE, ZINC-CONTAINING, PUTATIVE (AFU_ORTHOLOGUE AFUA_5G10220)-RELATED"/>
    <property type="match status" value="1"/>
</dbReference>
<dbReference type="Gene3D" id="3.90.180.10">
    <property type="entry name" value="Medium-chain alcohol dehydrogenases, catalytic domain"/>
    <property type="match status" value="1"/>
</dbReference>
<evidence type="ECO:0000256" key="2">
    <source>
        <dbReference type="ARBA" id="ARBA00023002"/>
    </source>
</evidence>
<dbReference type="Pfam" id="PF08240">
    <property type="entry name" value="ADH_N"/>
    <property type="match status" value="1"/>
</dbReference>
<reference evidence="4 5" key="1">
    <citation type="submission" date="2023-01" db="EMBL/GenBank/DDBJ databases">
        <title>Novel species of the genus Asticcacaulis isolated from rivers.</title>
        <authorList>
            <person name="Lu H."/>
        </authorList>
    </citation>
    <scope>NUCLEOTIDE SEQUENCE [LARGE SCALE GENOMIC DNA]</scope>
    <source>
        <strain evidence="4 5">DXS10W</strain>
    </source>
</reference>
<keyword evidence="2" id="KW-0560">Oxidoreductase</keyword>
<feature type="domain" description="Enoyl reductase (ER)" evidence="3">
    <location>
        <begin position="10"/>
        <end position="326"/>
    </location>
</feature>
<keyword evidence="1" id="KW-0521">NADP</keyword>
<dbReference type="InterPro" id="IPR011032">
    <property type="entry name" value="GroES-like_sf"/>
</dbReference>